<sequence length="239" mass="27360">FSTLDRETQQHIAIRPNESWFKPIELARECDVYFVAKRKSYSDSKQYRQHPSDSKQKYNPTQGFNGYYSRDKKFRNCSRNASANNPRGDYHRNETHFKSRPNSNHGPVCKVEGKMFNELPYENIFVSDKIVKTLIDSGANIVCVKSSLIPPETKNFGTVQLTCAFGNEIQAQLTKIKLALPSFRKNPIIVTAAICNKLYCDLIVPPNIFDDLNKAEKENARISEKNPVSSHSEKNFLPH</sequence>
<keyword evidence="3" id="KW-1185">Reference proteome</keyword>
<dbReference type="AlphaFoldDB" id="A0A8X6NYJ4"/>
<feature type="region of interest" description="Disordered" evidence="1">
    <location>
        <begin position="220"/>
        <end position="239"/>
    </location>
</feature>
<name>A0A8X6NYJ4_NEPPI</name>
<reference evidence="2" key="1">
    <citation type="submission" date="2020-08" db="EMBL/GenBank/DDBJ databases">
        <title>Multicomponent nature underlies the extraordinary mechanical properties of spider dragline silk.</title>
        <authorList>
            <person name="Kono N."/>
            <person name="Nakamura H."/>
            <person name="Mori M."/>
            <person name="Yoshida Y."/>
            <person name="Ohtoshi R."/>
            <person name="Malay A.D."/>
            <person name="Moran D.A.P."/>
            <person name="Tomita M."/>
            <person name="Numata K."/>
            <person name="Arakawa K."/>
        </authorList>
    </citation>
    <scope>NUCLEOTIDE SEQUENCE</scope>
</reference>
<dbReference type="InterPro" id="IPR021109">
    <property type="entry name" value="Peptidase_aspartic_dom_sf"/>
</dbReference>
<feature type="compositionally biased region" description="Basic and acidic residues" evidence="1">
    <location>
        <begin position="88"/>
        <end position="97"/>
    </location>
</feature>
<evidence type="ECO:0000256" key="1">
    <source>
        <dbReference type="SAM" id="MobiDB-lite"/>
    </source>
</evidence>
<organism evidence="2 3">
    <name type="scientific">Nephila pilipes</name>
    <name type="common">Giant wood spider</name>
    <name type="synonym">Nephila maculata</name>
    <dbReference type="NCBI Taxonomy" id="299642"/>
    <lineage>
        <taxon>Eukaryota</taxon>
        <taxon>Metazoa</taxon>
        <taxon>Ecdysozoa</taxon>
        <taxon>Arthropoda</taxon>
        <taxon>Chelicerata</taxon>
        <taxon>Arachnida</taxon>
        <taxon>Araneae</taxon>
        <taxon>Araneomorphae</taxon>
        <taxon>Entelegynae</taxon>
        <taxon>Araneoidea</taxon>
        <taxon>Nephilidae</taxon>
        <taxon>Nephila</taxon>
    </lineage>
</organism>
<feature type="non-terminal residue" evidence="2">
    <location>
        <position position="1"/>
    </location>
</feature>
<dbReference type="EMBL" id="BMAW01015240">
    <property type="protein sequence ID" value="GFT42729.1"/>
    <property type="molecule type" value="Genomic_DNA"/>
</dbReference>
<evidence type="ECO:0000313" key="3">
    <source>
        <dbReference type="Proteomes" id="UP000887013"/>
    </source>
</evidence>
<protein>
    <submittedName>
        <fullName evidence="2">Uncharacterized protein</fullName>
    </submittedName>
</protein>
<dbReference type="Proteomes" id="UP000887013">
    <property type="component" value="Unassembled WGS sequence"/>
</dbReference>
<accession>A0A8X6NYJ4</accession>
<feature type="region of interest" description="Disordered" evidence="1">
    <location>
        <begin position="44"/>
        <end position="63"/>
    </location>
</feature>
<comment type="caution">
    <text evidence="2">The sequence shown here is derived from an EMBL/GenBank/DDBJ whole genome shotgun (WGS) entry which is preliminary data.</text>
</comment>
<proteinExistence type="predicted"/>
<feature type="compositionally biased region" description="Basic and acidic residues" evidence="1">
    <location>
        <begin position="44"/>
        <end position="56"/>
    </location>
</feature>
<gene>
    <name evidence="2" type="ORF">NPIL_111601</name>
</gene>
<feature type="region of interest" description="Disordered" evidence="1">
    <location>
        <begin position="78"/>
        <end position="104"/>
    </location>
</feature>
<dbReference type="SUPFAM" id="SSF50630">
    <property type="entry name" value="Acid proteases"/>
    <property type="match status" value="1"/>
</dbReference>
<evidence type="ECO:0000313" key="2">
    <source>
        <dbReference type="EMBL" id="GFT42729.1"/>
    </source>
</evidence>